<accession>A0A914VSF5</accession>
<dbReference type="GO" id="GO:0000124">
    <property type="term" value="C:SAGA complex"/>
    <property type="evidence" value="ECO:0007669"/>
    <property type="project" value="UniProtKB-UniRule"/>
</dbReference>
<dbReference type="GO" id="GO:0003713">
    <property type="term" value="F:transcription coactivator activity"/>
    <property type="evidence" value="ECO:0007669"/>
    <property type="project" value="UniProtKB-UniRule"/>
</dbReference>
<keyword evidence="5 11" id="KW-0653">Protein transport</keyword>
<name>A0A914VSF5_9BILA</name>
<evidence type="ECO:0000256" key="10">
    <source>
        <dbReference type="ARBA" id="ARBA00023242"/>
    </source>
</evidence>
<dbReference type="GO" id="GO:0006406">
    <property type="term" value="P:mRNA export from nucleus"/>
    <property type="evidence" value="ECO:0007669"/>
    <property type="project" value="UniProtKB-UniRule"/>
</dbReference>
<dbReference type="GO" id="GO:0005643">
    <property type="term" value="C:nuclear pore"/>
    <property type="evidence" value="ECO:0007669"/>
    <property type="project" value="UniProtKB-UniRule"/>
</dbReference>
<keyword evidence="10 11" id="KW-0539">Nucleus</keyword>
<dbReference type="HAMAP" id="MF_03046">
    <property type="entry name" value="ENY2_Sus1"/>
    <property type="match status" value="1"/>
</dbReference>
<evidence type="ECO:0000256" key="4">
    <source>
        <dbReference type="ARBA" id="ARBA00022853"/>
    </source>
</evidence>
<comment type="subcellular location">
    <subcellularLocation>
        <location evidence="1 11">Nucleus</location>
        <location evidence="1 11">Nucleoplasm</location>
    </subcellularLocation>
</comment>
<dbReference type="GO" id="GO:0071819">
    <property type="term" value="C:DUBm complex"/>
    <property type="evidence" value="ECO:0007669"/>
    <property type="project" value="UniProtKB-UniRule"/>
</dbReference>
<protein>
    <recommendedName>
        <fullName evidence="11">Transcription and mRNA export factor ENY2</fullName>
    </recommendedName>
    <alternativeName>
        <fullName evidence="11">Enhancer of yellow 2 transcription factor homolog</fullName>
    </alternativeName>
</protein>
<evidence type="ECO:0000256" key="2">
    <source>
        <dbReference type="ARBA" id="ARBA00022448"/>
    </source>
</evidence>
<dbReference type="Gene3D" id="1.10.246.140">
    <property type="match status" value="1"/>
</dbReference>
<dbReference type="Pfam" id="PF10163">
    <property type="entry name" value="EnY2"/>
    <property type="match status" value="1"/>
</dbReference>
<keyword evidence="8 11" id="KW-0010">Activator</keyword>
<keyword evidence="4 11" id="KW-0156">Chromatin regulator</keyword>
<evidence type="ECO:0000256" key="7">
    <source>
        <dbReference type="ARBA" id="ARBA00023015"/>
    </source>
</evidence>
<organism evidence="12 13">
    <name type="scientific">Plectus sambesii</name>
    <dbReference type="NCBI Taxonomy" id="2011161"/>
    <lineage>
        <taxon>Eukaryota</taxon>
        <taxon>Metazoa</taxon>
        <taxon>Ecdysozoa</taxon>
        <taxon>Nematoda</taxon>
        <taxon>Chromadorea</taxon>
        <taxon>Plectida</taxon>
        <taxon>Plectina</taxon>
        <taxon>Plectoidea</taxon>
        <taxon>Plectidae</taxon>
        <taxon>Plectus</taxon>
    </lineage>
</organism>
<evidence type="ECO:0000256" key="3">
    <source>
        <dbReference type="ARBA" id="ARBA00022816"/>
    </source>
</evidence>
<sequence>MGTKDELEHSFIESGEKARLKELLSQRLKESGWLTEVQSKCRAIIKEKGIENVTSEDLIAEVTPHARKAVPESVKRELLQHIRSFLQQQTGLSDL</sequence>
<dbReference type="GO" id="GO:0006325">
    <property type="term" value="P:chromatin organization"/>
    <property type="evidence" value="ECO:0007669"/>
    <property type="project" value="UniProtKB-KW"/>
</dbReference>
<dbReference type="AlphaFoldDB" id="A0A914VSF5"/>
<dbReference type="PANTHER" id="PTHR12514">
    <property type="entry name" value="ENHANCER OF YELLOW 2 TRANSCRIPTION FACTOR"/>
    <property type="match status" value="1"/>
</dbReference>
<evidence type="ECO:0000256" key="8">
    <source>
        <dbReference type="ARBA" id="ARBA00023159"/>
    </source>
</evidence>
<dbReference type="GO" id="GO:0070390">
    <property type="term" value="C:transcription export complex 2"/>
    <property type="evidence" value="ECO:0007669"/>
    <property type="project" value="UniProtKB-UniRule"/>
</dbReference>
<dbReference type="WBParaSite" id="PSAMB.scaffold2457size23109.g19348.t1">
    <property type="protein sequence ID" value="PSAMB.scaffold2457size23109.g19348.t1"/>
    <property type="gene ID" value="PSAMB.scaffold2457size23109.g19348"/>
</dbReference>
<keyword evidence="7 11" id="KW-0805">Transcription regulation</keyword>
<dbReference type="InterPro" id="IPR038212">
    <property type="entry name" value="TF_EnY2_sf"/>
</dbReference>
<keyword evidence="2 11" id="KW-0813">Transport</keyword>
<evidence type="ECO:0000256" key="9">
    <source>
        <dbReference type="ARBA" id="ARBA00023163"/>
    </source>
</evidence>
<evidence type="ECO:0000256" key="11">
    <source>
        <dbReference type="HAMAP-Rule" id="MF_03046"/>
    </source>
</evidence>
<evidence type="ECO:0000313" key="13">
    <source>
        <dbReference type="WBParaSite" id="PSAMB.scaffold2457size23109.g19348.t1"/>
    </source>
</evidence>
<evidence type="ECO:0000256" key="5">
    <source>
        <dbReference type="ARBA" id="ARBA00022927"/>
    </source>
</evidence>
<dbReference type="FunFam" id="1.10.246.140:FF:000001">
    <property type="entry name" value="Transcription and mRNA export factor ENY2"/>
    <property type="match status" value="1"/>
</dbReference>
<evidence type="ECO:0000313" key="12">
    <source>
        <dbReference type="Proteomes" id="UP000887566"/>
    </source>
</evidence>
<dbReference type="Proteomes" id="UP000887566">
    <property type="component" value="Unplaced"/>
</dbReference>
<comment type="similarity">
    <text evidence="11">Belongs to the ENY2 family.</text>
</comment>
<keyword evidence="6 11" id="KW-0811">Translocation</keyword>
<keyword evidence="3 11" id="KW-0509">mRNA transport</keyword>
<comment type="subunit">
    <text evidence="11">Component of the nuclear pore complex (NPC)-associated TREX-2 complex (transcription and export complex 2). Component of the SAGA transcription coactivator-HAT complex. Within the SAGA complex, participates to a subcomplex of SAGA called the DUB module (deubiquitination module).</text>
</comment>
<dbReference type="InterPro" id="IPR018783">
    <property type="entry name" value="TF_ENY2"/>
</dbReference>
<dbReference type="GO" id="GO:0005654">
    <property type="term" value="C:nucleoplasm"/>
    <property type="evidence" value="ECO:0007669"/>
    <property type="project" value="UniProtKB-SubCell"/>
</dbReference>
<keyword evidence="9 11" id="KW-0804">Transcription</keyword>
<proteinExistence type="inferred from homology"/>
<keyword evidence="12" id="KW-1185">Reference proteome</keyword>
<evidence type="ECO:0000256" key="1">
    <source>
        <dbReference type="ARBA" id="ARBA00004642"/>
    </source>
</evidence>
<evidence type="ECO:0000256" key="6">
    <source>
        <dbReference type="ARBA" id="ARBA00023010"/>
    </source>
</evidence>
<comment type="function">
    <text evidence="11">Involved in mRNA export coupled transcription activation by association with both the TREX-2 and the SAGA complexes. The transcription regulatory histone acetylation (HAT) complex SAGA is a multiprotein complex that activates transcription by remodeling chromatin and mediating histone acetylation and deubiquitination. Within the SAGA complex, participates to a subcomplex that specifically deubiquitinates histones. The SAGA complex is recruited to specific gene promoters by activators, where it is required for transcription. The TREX-2 complex functions in docking export-competent ribonucleoprotein particles (mRNPs) to the nuclear entrance of the nuclear pore complex (nuclear basket). TREX-2 participates in mRNA export and accurate chromatin positioning in the nucleus by tethering genes to the nuclear periphery.</text>
</comment>
<dbReference type="GO" id="GO:0006368">
    <property type="term" value="P:transcription elongation by RNA polymerase II"/>
    <property type="evidence" value="ECO:0007669"/>
    <property type="project" value="UniProtKB-UniRule"/>
</dbReference>
<dbReference type="GO" id="GO:0015031">
    <property type="term" value="P:protein transport"/>
    <property type="evidence" value="ECO:0007669"/>
    <property type="project" value="UniProtKB-KW"/>
</dbReference>
<reference evidence="13" key="1">
    <citation type="submission" date="2022-11" db="UniProtKB">
        <authorList>
            <consortium name="WormBaseParasite"/>
        </authorList>
    </citation>
    <scope>IDENTIFICATION</scope>
</reference>